<dbReference type="PANTHER" id="PTHR35810">
    <property type="entry name" value="CYTOPLASMIC PROTEIN-RELATED"/>
    <property type="match status" value="1"/>
</dbReference>
<dbReference type="Proteomes" id="UP001302494">
    <property type="component" value="Chromosome"/>
</dbReference>
<dbReference type="KEGG" id="nneo:PQG83_10465"/>
<evidence type="ECO:0000313" key="1">
    <source>
        <dbReference type="EMBL" id="WNM60190.1"/>
    </source>
</evidence>
<proteinExistence type="predicted"/>
<dbReference type="EMBL" id="CP116968">
    <property type="protein sequence ID" value="WNM60190.1"/>
    <property type="molecule type" value="Genomic_DNA"/>
</dbReference>
<organism evidence="1 2">
    <name type="scientific">Candidatus Nitrospira neomarina</name>
    <dbReference type="NCBI Taxonomy" id="3020899"/>
    <lineage>
        <taxon>Bacteria</taxon>
        <taxon>Pseudomonadati</taxon>
        <taxon>Nitrospirota</taxon>
        <taxon>Nitrospiria</taxon>
        <taxon>Nitrospirales</taxon>
        <taxon>Nitrospiraceae</taxon>
        <taxon>Nitrospira</taxon>
    </lineage>
</organism>
<dbReference type="RefSeq" id="WP_312740630.1">
    <property type="nucleotide sequence ID" value="NZ_CP116968.1"/>
</dbReference>
<sequence length="235" mass="26673">MDVRLEQESVWLTQRQISDLFDTSTDNIGLHLKNIFNEGELDESATAEDSSVVQMEGKRRVTRTIKHYNLDAIISVGYRVNSKRGTQFRIWATQILRDHLVKGYSVNQRRLEELQQTVRLMATMAIHRGLSGDEGTALLRMVGEYSRALDLLDDYDHQRVPAPRSGSQTRYALTYEEAIGIVDRLRERFGGSALFGQENDESLHSSLQAIMHTFSGQDLYPSLEEKGAHLSVFPG</sequence>
<name>A0AA96GH61_9BACT</name>
<accession>A0AA96GH61</accession>
<keyword evidence="2" id="KW-1185">Reference proteome</keyword>
<gene>
    <name evidence="1" type="primary">rhuM</name>
    <name evidence="1" type="ORF">PQG83_10465</name>
</gene>
<dbReference type="PANTHER" id="PTHR35810:SF1">
    <property type="entry name" value="CYTOPLASMIC PROTEIN"/>
    <property type="match status" value="1"/>
</dbReference>
<reference evidence="1 2" key="1">
    <citation type="submission" date="2023-01" db="EMBL/GenBank/DDBJ databases">
        <title>Cultivation and genomic characterization of new, ubiquitous marine nitrite-oxidizing bacteria from the Nitrospirales.</title>
        <authorList>
            <person name="Mueller A.J."/>
            <person name="Daebeler A."/>
            <person name="Herbold C.W."/>
            <person name="Kirkegaard R.H."/>
            <person name="Daims H."/>
        </authorList>
    </citation>
    <scope>NUCLEOTIDE SEQUENCE [LARGE SCALE GENOMIC DNA]</scope>
    <source>
        <strain evidence="1 2">DK</strain>
    </source>
</reference>
<dbReference type="InterPro" id="IPR011204">
    <property type="entry name" value="Virulence_RhuM-like"/>
</dbReference>
<protein>
    <submittedName>
        <fullName evidence="1">RhuM family protein</fullName>
    </submittedName>
</protein>
<dbReference type="AlphaFoldDB" id="A0AA96GH61"/>
<evidence type="ECO:0000313" key="2">
    <source>
        <dbReference type="Proteomes" id="UP001302494"/>
    </source>
</evidence>
<dbReference type="Pfam" id="PF13310">
    <property type="entry name" value="Virulence_RhuM"/>
    <property type="match status" value="1"/>
</dbReference>